<dbReference type="AlphaFoldDB" id="A0A5P1E4H4"/>
<dbReference type="Gramene" id="ONK57544">
    <property type="protein sequence ID" value="ONK57544"/>
    <property type="gene ID" value="A4U43_C09F1580"/>
</dbReference>
<protein>
    <recommendedName>
        <fullName evidence="1">J domain-containing protein</fullName>
    </recommendedName>
</protein>
<dbReference type="Gene3D" id="1.10.287.110">
    <property type="entry name" value="DnaJ domain"/>
    <property type="match status" value="1"/>
</dbReference>
<dbReference type="InterPro" id="IPR001623">
    <property type="entry name" value="DnaJ_domain"/>
</dbReference>
<sequence>MEEQMGYLEDTKYVDDVSRDMVYTLSRLLSFNRVVVCINLTSRRKTCLTKGAINNHPSLMQQCLGQPYVRYAVRQKRANAKRELNDLLSGKLSKNYIWDQKLSWGAEEITSGRKDSSHSENPKRNKGWQNKKSFYYDDDCEQSEPNFSATFGGHKFYTWSWENPNFQSSTYGFEWRDETNWEKSKKRFCNESDVEDDSSNVVGLYSHRVALGLPPTGPLKLDDVKCAFRASALKWHPDMHQGPSQAIAGEKFKQCVDAYNSLCNALKSSQVACTQ</sequence>
<evidence type="ECO:0000313" key="2">
    <source>
        <dbReference type="EMBL" id="ONK57544.1"/>
    </source>
</evidence>
<dbReference type="GO" id="GO:0005783">
    <property type="term" value="C:endoplasmic reticulum"/>
    <property type="evidence" value="ECO:0007669"/>
    <property type="project" value="UniProtKB-ARBA"/>
</dbReference>
<gene>
    <name evidence="2" type="ORF">A4U43_C09F1580</name>
</gene>
<dbReference type="Pfam" id="PF00226">
    <property type="entry name" value="DnaJ"/>
    <property type="match status" value="1"/>
</dbReference>
<dbReference type="SUPFAM" id="SSF46565">
    <property type="entry name" value="Chaperone J-domain"/>
    <property type="match status" value="1"/>
</dbReference>
<dbReference type="PANTHER" id="PTHR45376:SF5">
    <property type="entry name" value="CHAPERONE DNAJ-DOMAIN SUPERFAMILY PROTEIN"/>
    <property type="match status" value="1"/>
</dbReference>
<dbReference type="OMA" id="SQERCNK"/>
<organism evidence="2 3">
    <name type="scientific">Asparagus officinalis</name>
    <name type="common">Garden asparagus</name>
    <dbReference type="NCBI Taxonomy" id="4686"/>
    <lineage>
        <taxon>Eukaryota</taxon>
        <taxon>Viridiplantae</taxon>
        <taxon>Streptophyta</taxon>
        <taxon>Embryophyta</taxon>
        <taxon>Tracheophyta</taxon>
        <taxon>Spermatophyta</taxon>
        <taxon>Magnoliopsida</taxon>
        <taxon>Liliopsida</taxon>
        <taxon>Asparagales</taxon>
        <taxon>Asparagaceae</taxon>
        <taxon>Asparagoideae</taxon>
        <taxon>Asparagus</taxon>
    </lineage>
</organism>
<dbReference type="EMBL" id="CM007389">
    <property type="protein sequence ID" value="ONK57544.1"/>
    <property type="molecule type" value="Genomic_DNA"/>
</dbReference>
<dbReference type="InterPro" id="IPR036869">
    <property type="entry name" value="J_dom_sf"/>
</dbReference>
<feature type="domain" description="J" evidence="1">
    <location>
        <begin position="206"/>
        <end position="267"/>
    </location>
</feature>
<evidence type="ECO:0000313" key="3">
    <source>
        <dbReference type="Proteomes" id="UP000243459"/>
    </source>
</evidence>
<dbReference type="SMART" id="SM00271">
    <property type="entry name" value="DnaJ"/>
    <property type="match status" value="1"/>
</dbReference>
<evidence type="ECO:0000259" key="1">
    <source>
        <dbReference type="PROSITE" id="PS50076"/>
    </source>
</evidence>
<dbReference type="PANTHER" id="PTHR45376">
    <property type="entry name" value="CHAPERONE DNAJ-DOMAIN SUPERFAMILY PROTEIN-RELATED"/>
    <property type="match status" value="1"/>
</dbReference>
<name>A0A5P1E4H4_ASPOF</name>
<reference evidence="3" key="1">
    <citation type="journal article" date="2017" name="Nat. Commun.">
        <title>The asparagus genome sheds light on the origin and evolution of a young Y chromosome.</title>
        <authorList>
            <person name="Harkess A."/>
            <person name="Zhou J."/>
            <person name="Xu C."/>
            <person name="Bowers J.E."/>
            <person name="Van der Hulst R."/>
            <person name="Ayyampalayam S."/>
            <person name="Mercati F."/>
            <person name="Riccardi P."/>
            <person name="McKain M.R."/>
            <person name="Kakrana A."/>
            <person name="Tang H."/>
            <person name="Ray J."/>
            <person name="Groenendijk J."/>
            <person name="Arikit S."/>
            <person name="Mathioni S.M."/>
            <person name="Nakano M."/>
            <person name="Shan H."/>
            <person name="Telgmann-Rauber A."/>
            <person name="Kanno A."/>
            <person name="Yue Z."/>
            <person name="Chen H."/>
            <person name="Li W."/>
            <person name="Chen Y."/>
            <person name="Xu X."/>
            <person name="Zhang Y."/>
            <person name="Luo S."/>
            <person name="Chen H."/>
            <person name="Gao J."/>
            <person name="Mao Z."/>
            <person name="Pires J.C."/>
            <person name="Luo M."/>
            <person name="Kudrna D."/>
            <person name="Wing R.A."/>
            <person name="Meyers B.C."/>
            <person name="Yi K."/>
            <person name="Kong H."/>
            <person name="Lavrijsen P."/>
            <person name="Sunseri F."/>
            <person name="Falavigna A."/>
            <person name="Ye Y."/>
            <person name="Leebens-Mack J.H."/>
            <person name="Chen G."/>
        </authorList>
    </citation>
    <scope>NUCLEOTIDE SEQUENCE [LARGE SCALE GENOMIC DNA]</scope>
    <source>
        <strain evidence="3">cv. DH0086</strain>
    </source>
</reference>
<dbReference type="PROSITE" id="PS50076">
    <property type="entry name" value="DNAJ_2"/>
    <property type="match status" value="1"/>
</dbReference>
<keyword evidence="3" id="KW-1185">Reference proteome</keyword>
<dbReference type="Proteomes" id="UP000243459">
    <property type="component" value="Chromosome 9"/>
</dbReference>
<proteinExistence type="predicted"/>
<accession>A0A5P1E4H4</accession>
<dbReference type="CDD" id="cd06257">
    <property type="entry name" value="DnaJ"/>
    <property type="match status" value="1"/>
</dbReference>